<evidence type="ECO:0000256" key="1">
    <source>
        <dbReference type="SAM" id="Phobius"/>
    </source>
</evidence>
<reference evidence="2" key="1">
    <citation type="journal article" date="2020" name="mSystems">
        <title>Genome- and Community-Level Interaction Insights into Carbon Utilization and Element Cycling Functions of Hydrothermarchaeota in Hydrothermal Sediment.</title>
        <authorList>
            <person name="Zhou Z."/>
            <person name="Liu Y."/>
            <person name="Xu W."/>
            <person name="Pan J."/>
            <person name="Luo Z.H."/>
            <person name="Li M."/>
        </authorList>
    </citation>
    <scope>NUCLEOTIDE SEQUENCE [LARGE SCALE GENOMIC DNA]</scope>
    <source>
        <strain evidence="2">SpSt-1038</strain>
    </source>
</reference>
<keyword evidence="1" id="KW-0472">Membrane</keyword>
<protein>
    <recommendedName>
        <fullName evidence="3">DUF2905 domain-containing protein</fullName>
    </recommendedName>
</protein>
<dbReference type="EMBL" id="DRVT01000023">
    <property type="protein sequence ID" value="HHI48950.1"/>
    <property type="molecule type" value="Genomic_DNA"/>
</dbReference>
<evidence type="ECO:0000313" key="2">
    <source>
        <dbReference type="EMBL" id="HHI48950.1"/>
    </source>
</evidence>
<feature type="transmembrane region" description="Helical" evidence="1">
    <location>
        <begin position="50"/>
        <end position="72"/>
    </location>
</feature>
<evidence type="ECO:0008006" key="3">
    <source>
        <dbReference type="Google" id="ProtNLM"/>
    </source>
</evidence>
<name>A0A7J3V0D5_9CREN</name>
<accession>A0A7J3V0D5</accession>
<comment type="caution">
    <text evidence="2">The sequence shown here is derived from an EMBL/GenBank/DDBJ whole genome shotgun (WGS) entry which is preliminary data.</text>
</comment>
<gene>
    <name evidence="2" type="ORF">ENL91_02130</name>
</gene>
<keyword evidence="1" id="KW-1133">Transmembrane helix</keyword>
<keyword evidence="1" id="KW-0812">Transmembrane</keyword>
<feature type="transmembrane region" description="Helical" evidence="1">
    <location>
        <begin position="6"/>
        <end position="29"/>
    </location>
</feature>
<organism evidence="2">
    <name type="scientific">Candidatus Methanosuratincola petrocarbonis</name>
    <name type="common">ex Vanwonterghem et al. 2016</name>
    <dbReference type="NCBI Taxonomy" id="1867261"/>
    <lineage>
        <taxon>Archaea</taxon>
        <taxon>Thermoproteota</taxon>
        <taxon>Methanosuratincolia</taxon>
        <taxon>Candidatus Methanomethylicales</taxon>
        <taxon>Candidatus Methanomethylicaceae</taxon>
        <taxon>Candidatus Methanosuratincola (ex Vanwonterghem et al. 2016)</taxon>
    </lineage>
</organism>
<dbReference type="AlphaFoldDB" id="A0A7J3V0D5"/>
<proteinExistence type="predicted"/>
<sequence>MDADLAPLQLFGALLLVLGAILFILPMVLERLPSLEKVPWIILYVYRSDGFVFVTSPILIIISVLSFLLYILRYRI</sequence>